<comment type="caution">
    <text evidence="1">The sequence shown here is derived from an EMBL/GenBank/DDBJ whole genome shotgun (WGS) entry which is preliminary data.</text>
</comment>
<evidence type="ECO:0000313" key="2">
    <source>
        <dbReference type="Proteomes" id="UP000005959"/>
    </source>
</evidence>
<gene>
    <name evidence="1" type="ORF">HMPREF0454_04793</name>
</gene>
<reference evidence="1 2" key="1">
    <citation type="submission" date="2011-08" db="EMBL/GenBank/DDBJ databases">
        <authorList>
            <person name="Weinstock G."/>
            <person name="Sodergren E."/>
            <person name="Clifton S."/>
            <person name="Fulton L."/>
            <person name="Fulton B."/>
            <person name="Courtney L."/>
            <person name="Fronick C."/>
            <person name="Harrison M."/>
            <person name="Strong C."/>
            <person name="Farmer C."/>
            <person name="Delahaunty K."/>
            <person name="Markovic C."/>
            <person name="Hall O."/>
            <person name="Minx P."/>
            <person name="Tomlinson C."/>
            <person name="Mitreva M."/>
            <person name="Hou S."/>
            <person name="Chen J."/>
            <person name="Wollam A."/>
            <person name="Pepin K.H."/>
            <person name="Johnson M."/>
            <person name="Bhonagiri V."/>
            <person name="Zhang X."/>
            <person name="Suruliraj S."/>
            <person name="Warren W."/>
            <person name="Chinwalla A."/>
            <person name="Mardis E.R."/>
            <person name="Wilson R.K."/>
        </authorList>
    </citation>
    <scope>NUCLEOTIDE SEQUENCE [LARGE SCALE GENOMIC DNA]</scope>
    <source>
        <strain evidence="1 2">ATCC 51873</strain>
    </source>
</reference>
<dbReference type="EMBL" id="AGCI01000118">
    <property type="protein sequence ID" value="EHM37332.1"/>
    <property type="molecule type" value="Genomic_DNA"/>
</dbReference>
<organism evidence="1 2">
    <name type="scientific">Hafnia alvei ATCC 51873</name>
    <dbReference type="NCBI Taxonomy" id="1002364"/>
    <lineage>
        <taxon>Bacteria</taxon>
        <taxon>Pseudomonadati</taxon>
        <taxon>Pseudomonadota</taxon>
        <taxon>Gammaproteobacteria</taxon>
        <taxon>Enterobacterales</taxon>
        <taxon>Hafniaceae</taxon>
        <taxon>Hafnia</taxon>
    </lineage>
</organism>
<dbReference type="HOGENOM" id="CLU_894161_0_0_6"/>
<dbReference type="PATRIC" id="fig|1002364.3.peg.4303"/>
<protein>
    <submittedName>
        <fullName evidence="1">Uncharacterized protein</fullName>
    </submittedName>
</protein>
<accession>G9YDU5</accession>
<sequence>MSYNNKIQLNYYKIDRASKIIDCEIDDIIHLWLSGAIKLYADLKGVHCSLINHQQSDFEKNERLLQNILGGDPYKLRDLSESLRWFSYESEDVIKRQIENVETICRYVFCGKAYGLWEISPTIVTRFIHDGVFLTSMDDINVENSTNEACFVLGELFEHKGYKVFDYLSFEEQINIDKNELVITHADVDTLMSVEWSKIPSFINKLKDDDGRLSHPSGFENNIKDTPHHTAERHAKNREQILMAAMRFKEEQKISFDECCRKKDGTINYSAFARELINRPDWFLGGEAPIKTETQITKILKDAHKRPSERSK</sequence>
<dbReference type="AlphaFoldDB" id="G9YDU5"/>
<evidence type="ECO:0000313" key="1">
    <source>
        <dbReference type="EMBL" id="EHM37332.1"/>
    </source>
</evidence>
<dbReference type="RefSeq" id="WP_004097098.1">
    <property type="nucleotide sequence ID" value="NZ_JH417559.1"/>
</dbReference>
<proteinExistence type="predicted"/>
<name>G9YDU5_HAFAL</name>
<dbReference type="Proteomes" id="UP000005959">
    <property type="component" value="Unassembled WGS sequence"/>
</dbReference>